<sequence length="77" mass="8194">MKNSFKLAFVALAFAAFTTSCNKAEKTAESTTESVESTVDEATTPEAGDTAVVMDKEADAVIKTDTTVHTETKTETK</sequence>
<feature type="compositionally biased region" description="Low complexity" evidence="1">
    <location>
        <begin position="29"/>
        <end position="44"/>
    </location>
</feature>
<comment type="caution">
    <text evidence="3">The sequence shown here is derived from an EMBL/GenBank/DDBJ whole genome shotgun (WGS) entry which is preliminary data.</text>
</comment>
<evidence type="ECO:0008006" key="5">
    <source>
        <dbReference type="Google" id="ProtNLM"/>
    </source>
</evidence>
<evidence type="ECO:0000313" key="4">
    <source>
        <dbReference type="Proteomes" id="UP000326570"/>
    </source>
</evidence>
<evidence type="ECO:0000313" key="3">
    <source>
        <dbReference type="EMBL" id="KAA9331167.1"/>
    </source>
</evidence>
<name>A0A5N1IMU3_9BACT</name>
<proteinExistence type="predicted"/>
<protein>
    <recommendedName>
        <fullName evidence="5">Entericidin</fullName>
    </recommendedName>
</protein>
<accession>A0A5N1IMU3</accession>
<reference evidence="3 4" key="1">
    <citation type="submission" date="2019-09" db="EMBL/GenBank/DDBJ databases">
        <title>Genome sequence of Adhaeribacter sp. M2.</title>
        <authorList>
            <person name="Srinivasan S."/>
        </authorList>
    </citation>
    <scope>NUCLEOTIDE SEQUENCE [LARGE SCALE GENOMIC DNA]</scope>
    <source>
        <strain evidence="3 4">M2</strain>
    </source>
</reference>
<evidence type="ECO:0000256" key="2">
    <source>
        <dbReference type="SAM" id="SignalP"/>
    </source>
</evidence>
<feature type="region of interest" description="Disordered" evidence="1">
    <location>
        <begin position="26"/>
        <end position="46"/>
    </location>
</feature>
<evidence type="ECO:0000256" key="1">
    <source>
        <dbReference type="SAM" id="MobiDB-lite"/>
    </source>
</evidence>
<dbReference type="Proteomes" id="UP000326570">
    <property type="component" value="Unassembled WGS sequence"/>
</dbReference>
<organism evidence="3 4">
    <name type="scientific">Adhaeribacter soli</name>
    <dbReference type="NCBI Taxonomy" id="2607655"/>
    <lineage>
        <taxon>Bacteria</taxon>
        <taxon>Pseudomonadati</taxon>
        <taxon>Bacteroidota</taxon>
        <taxon>Cytophagia</taxon>
        <taxon>Cytophagales</taxon>
        <taxon>Hymenobacteraceae</taxon>
        <taxon>Adhaeribacter</taxon>
    </lineage>
</organism>
<feature type="signal peptide" evidence="2">
    <location>
        <begin position="1"/>
        <end position="23"/>
    </location>
</feature>
<dbReference type="PROSITE" id="PS51257">
    <property type="entry name" value="PROKAR_LIPOPROTEIN"/>
    <property type="match status" value="1"/>
</dbReference>
<feature type="chain" id="PRO_5025061127" description="Entericidin" evidence="2">
    <location>
        <begin position="24"/>
        <end position="77"/>
    </location>
</feature>
<dbReference type="AlphaFoldDB" id="A0A5N1IMU3"/>
<keyword evidence="2" id="KW-0732">Signal</keyword>
<gene>
    <name evidence="3" type="ORF">F0P94_14840</name>
</gene>
<dbReference type="EMBL" id="VTWT01000008">
    <property type="protein sequence ID" value="KAA9331167.1"/>
    <property type="molecule type" value="Genomic_DNA"/>
</dbReference>
<keyword evidence="4" id="KW-1185">Reference proteome</keyword>
<dbReference type="RefSeq" id="WP_150904690.1">
    <property type="nucleotide sequence ID" value="NZ_VTWT01000008.1"/>
</dbReference>